<dbReference type="SUPFAM" id="SSF52402">
    <property type="entry name" value="Adenine nucleotide alpha hydrolases-like"/>
    <property type="match status" value="1"/>
</dbReference>
<feature type="active site" evidence="11">
    <location>
        <position position="195"/>
    </location>
</feature>
<dbReference type="InterPro" id="IPR017926">
    <property type="entry name" value="GATASE"/>
</dbReference>
<keyword evidence="8 11" id="KW-0658">Purine biosynthesis</keyword>
<evidence type="ECO:0000313" key="15">
    <source>
        <dbReference type="Proteomes" id="UP001327219"/>
    </source>
</evidence>
<dbReference type="EC" id="6.3.5.2" evidence="3 11"/>
<dbReference type="SUPFAM" id="SSF54810">
    <property type="entry name" value="GMP synthetase C-terminal dimerisation domain"/>
    <property type="match status" value="1"/>
</dbReference>
<dbReference type="Pfam" id="PF00117">
    <property type="entry name" value="GATase"/>
    <property type="match status" value="1"/>
</dbReference>
<dbReference type="Gene3D" id="3.30.300.10">
    <property type="match status" value="1"/>
</dbReference>
<comment type="function">
    <text evidence="1 11">Catalyzes the synthesis of GMP from XMP.</text>
</comment>
<dbReference type="PRINTS" id="PR00096">
    <property type="entry name" value="GATASE"/>
</dbReference>
<evidence type="ECO:0000256" key="6">
    <source>
        <dbReference type="ARBA" id="ARBA00022741"/>
    </source>
</evidence>
<proteinExistence type="inferred from homology"/>
<evidence type="ECO:0000256" key="5">
    <source>
        <dbReference type="ARBA" id="ARBA00022598"/>
    </source>
</evidence>
<sequence length="538" mass="60212">MKAMCTAWTDLKLQLIIKNKMNSHDKILILDFGSQFTQLITRRIRELNIYSEIKPYSISDEEIKKFNPKAIILSGGSESVTDEGAPQIPRIIYDLNVPILGICYGQQALCKDFGGIVSSSTSRSYGPAQLEILSESRLFKDFWRQGENHQVLMSHGDCISTLPKDFEVVARTDKAQYAAIEHKTKEIYGIQFHPEVSHTPDGMRLLDNFLSKIVGCKKDWEMGCFIDEQIVEMRNKVGEEKVVLGLSGGVDSTVVAALLSKAIGKQLYCVFIDNGLLRHNEVEEVQNSLKNDLDLQLITVDASTKFSSELKGVEDPEEKRKVIGRVFIETFQDTIKNLGNIRYLAQGTIYPDVIESAATSTGKKVTIKSHHNVGGLPENMGELKLIEPLRLLFKDEVRILGKKLDIPDAILNRHPFPGPGLGIRVLGEVTQEKCEILRQADHIFISMLKNRGLYHKIWQAYAALLPVKTVGVMGDARTYQYICVLRAITSIDGMTADYVDLPHELLGAVAKKIVNEVHGINRVLYDVTSKPPATIEME</sequence>
<dbReference type="PROSITE" id="PS51273">
    <property type="entry name" value="GATASE_TYPE_1"/>
    <property type="match status" value="1"/>
</dbReference>
<keyword evidence="9 11" id="KW-0067">ATP-binding</keyword>
<dbReference type="InterPro" id="IPR029062">
    <property type="entry name" value="Class_I_gatase-like"/>
</dbReference>
<evidence type="ECO:0000256" key="3">
    <source>
        <dbReference type="ARBA" id="ARBA00012746"/>
    </source>
</evidence>
<feature type="active site" description="Nucleophile" evidence="11">
    <location>
        <position position="103"/>
    </location>
</feature>
<dbReference type="HAMAP" id="MF_00344">
    <property type="entry name" value="GMP_synthase"/>
    <property type="match status" value="1"/>
</dbReference>
<dbReference type="Proteomes" id="UP001327219">
    <property type="component" value="Chromosome"/>
</dbReference>
<dbReference type="PANTHER" id="PTHR11922">
    <property type="entry name" value="GMP SYNTHASE-RELATED"/>
    <property type="match status" value="1"/>
</dbReference>
<comment type="subunit">
    <text evidence="11">Homodimer.</text>
</comment>
<dbReference type="InterPro" id="IPR004739">
    <property type="entry name" value="GMP_synth_GATase"/>
</dbReference>
<keyword evidence="6 11" id="KW-0547">Nucleotide-binding</keyword>
<evidence type="ECO:0000256" key="2">
    <source>
        <dbReference type="ARBA" id="ARBA00005153"/>
    </source>
</evidence>
<dbReference type="NCBIfam" id="NF000848">
    <property type="entry name" value="PRK00074.1"/>
    <property type="match status" value="1"/>
</dbReference>
<organism evidence="14 15">
    <name type="scientific">Candidatus Bandiella euplotis</name>
    <dbReference type="NCBI Taxonomy" id="1664265"/>
    <lineage>
        <taxon>Bacteria</taxon>
        <taxon>Pseudomonadati</taxon>
        <taxon>Pseudomonadota</taxon>
        <taxon>Alphaproteobacteria</taxon>
        <taxon>Rickettsiales</taxon>
        <taxon>Candidatus Midichloriaceae</taxon>
        <taxon>Candidatus Bandiella</taxon>
    </lineage>
</organism>
<comment type="pathway">
    <text evidence="2 11">Purine metabolism; GMP biosynthesis; GMP from XMP (L-Gln route): step 1/1.</text>
</comment>
<reference evidence="14 15" key="1">
    <citation type="submission" date="2022-11" db="EMBL/GenBank/DDBJ databases">
        <title>Host association and intracellularity evolved multiple times independently in the Rickettsiales.</title>
        <authorList>
            <person name="Castelli M."/>
            <person name="Nardi T."/>
            <person name="Gammuto L."/>
            <person name="Bellinzona G."/>
            <person name="Sabaneyeva E."/>
            <person name="Potekhin A."/>
            <person name="Serra V."/>
            <person name="Petroni G."/>
            <person name="Sassera D."/>
        </authorList>
    </citation>
    <scope>NUCLEOTIDE SEQUENCE [LARGE SCALE GENOMIC DNA]</scope>
    <source>
        <strain evidence="14 15">NDG2</strain>
    </source>
</reference>
<comment type="catalytic activity">
    <reaction evidence="11">
        <text>XMP + L-glutamine + ATP + H2O = GMP + L-glutamate + AMP + diphosphate + 2 H(+)</text>
        <dbReference type="Rhea" id="RHEA:11680"/>
        <dbReference type="ChEBI" id="CHEBI:15377"/>
        <dbReference type="ChEBI" id="CHEBI:15378"/>
        <dbReference type="ChEBI" id="CHEBI:29985"/>
        <dbReference type="ChEBI" id="CHEBI:30616"/>
        <dbReference type="ChEBI" id="CHEBI:33019"/>
        <dbReference type="ChEBI" id="CHEBI:57464"/>
        <dbReference type="ChEBI" id="CHEBI:58115"/>
        <dbReference type="ChEBI" id="CHEBI:58359"/>
        <dbReference type="ChEBI" id="CHEBI:456215"/>
        <dbReference type="EC" id="6.3.5.2"/>
    </reaction>
</comment>
<feature type="active site" evidence="11">
    <location>
        <position position="193"/>
    </location>
</feature>
<keyword evidence="15" id="KW-1185">Reference proteome</keyword>
<keyword evidence="7 11" id="KW-0332">GMP biosynthesis</keyword>
<protein>
    <recommendedName>
        <fullName evidence="4 11">GMP synthase [glutamine-hydrolyzing]</fullName>
        <ecNumber evidence="3 11">6.3.5.2</ecNumber>
    </recommendedName>
    <alternativeName>
        <fullName evidence="11">GMP synthetase</fullName>
    </alternativeName>
    <alternativeName>
        <fullName evidence="11">Glutamine amidotransferase</fullName>
    </alternativeName>
</protein>
<dbReference type="InterPro" id="IPR014729">
    <property type="entry name" value="Rossmann-like_a/b/a_fold"/>
</dbReference>
<keyword evidence="10 11" id="KW-0315">Glutamine amidotransferase</keyword>
<dbReference type="CDD" id="cd01997">
    <property type="entry name" value="GMP_synthase_C"/>
    <property type="match status" value="1"/>
</dbReference>
<dbReference type="InterPro" id="IPR001674">
    <property type="entry name" value="GMP_synth_C"/>
</dbReference>
<keyword evidence="5 11" id="KW-0436">Ligase</keyword>
<dbReference type="Gene3D" id="3.40.50.620">
    <property type="entry name" value="HUPs"/>
    <property type="match status" value="1"/>
</dbReference>
<feature type="binding site" evidence="12">
    <location>
        <begin position="247"/>
        <end position="253"/>
    </location>
    <ligand>
        <name>ATP</name>
        <dbReference type="ChEBI" id="CHEBI:30616"/>
    </ligand>
</feature>
<dbReference type="CDD" id="cd01742">
    <property type="entry name" value="GATase1_GMP_Synthase"/>
    <property type="match status" value="1"/>
</dbReference>
<dbReference type="InterPro" id="IPR022310">
    <property type="entry name" value="NAD/GMP_synthase"/>
</dbReference>
<dbReference type="NCBIfam" id="TIGR00888">
    <property type="entry name" value="guaA_Nterm"/>
    <property type="match status" value="1"/>
</dbReference>
<evidence type="ECO:0000313" key="14">
    <source>
        <dbReference type="EMBL" id="WPX96236.1"/>
    </source>
</evidence>
<dbReference type="EMBL" id="CP110820">
    <property type="protein sequence ID" value="WPX96236.1"/>
    <property type="molecule type" value="Genomic_DNA"/>
</dbReference>
<evidence type="ECO:0000256" key="12">
    <source>
        <dbReference type="PROSITE-ProRule" id="PRU00886"/>
    </source>
</evidence>
<dbReference type="NCBIfam" id="TIGR00884">
    <property type="entry name" value="guaA_Cterm"/>
    <property type="match status" value="1"/>
</dbReference>
<evidence type="ECO:0000256" key="9">
    <source>
        <dbReference type="ARBA" id="ARBA00022840"/>
    </source>
</evidence>
<evidence type="ECO:0000256" key="8">
    <source>
        <dbReference type="ARBA" id="ARBA00022755"/>
    </source>
</evidence>
<accession>A0ABZ0UJF2</accession>
<dbReference type="Pfam" id="PF00958">
    <property type="entry name" value="GMP_synt_C"/>
    <property type="match status" value="1"/>
</dbReference>
<dbReference type="InterPro" id="IPR025777">
    <property type="entry name" value="GMPS_ATP_PPase_dom"/>
</dbReference>
<dbReference type="InterPro" id="IPR022955">
    <property type="entry name" value="GMP_synthase"/>
</dbReference>
<evidence type="ECO:0000256" key="11">
    <source>
        <dbReference type="HAMAP-Rule" id="MF_00344"/>
    </source>
</evidence>
<evidence type="ECO:0000256" key="10">
    <source>
        <dbReference type="ARBA" id="ARBA00022962"/>
    </source>
</evidence>
<dbReference type="PRINTS" id="PR00097">
    <property type="entry name" value="ANTSNTHASEII"/>
</dbReference>
<evidence type="ECO:0000256" key="4">
    <source>
        <dbReference type="ARBA" id="ARBA00021562"/>
    </source>
</evidence>
<dbReference type="SUPFAM" id="SSF52317">
    <property type="entry name" value="Class I glutamine amidotransferase-like"/>
    <property type="match status" value="1"/>
</dbReference>
<dbReference type="PROSITE" id="PS51553">
    <property type="entry name" value="GMPS_ATP_PPASE"/>
    <property type="match status" value="1"/>
</dbReference>
<gene>
    <name evidence="11" type="primary">guaA</name>
    <name evidence="14" type="ORF">Bandiella_00345</name>
</gene>
<dbReference type="Pfam" id="PF02540">
    <property type="entry name" value="NAD_synthase"/>
    <property type="match status" value="1"/>
</dbReference>
<evidence type="ECO:0000259" key="13">
    <source>
        <dbReference type="PROSITE" id="PS51553"/>
    </source>
</evidence>
<name>A0ABZ0UJF2_9RICK</name>
<dbReference type="PANTHER" id="PTHR11922:SF2">
    <property type="entry name" value="GMP SYNTHASE [GLUTAMINE-HYDROLYZING]"/>
    <property type="match status" value="1"/>
</dbReference>
<evidence type="ECO:0000256" key="1">
    <source>
        <dbReference type="ARBA" id="ARBA00002332"/>
    </source>
</evidence>
<dbReference type="Gene3D" id="3.40.50.880">
    <property type="match status" value="1"/>
</dbReference>
<evidence type="ECO:0000256" key="7">
    <source>
        <dbReference type="ARBA" id="ARBA00022749"/>
    </source>
</evidence>
<feature type="domain" description="GMPS ATP-PPase" evidence="13">
    <location>
        <begin position="220"/>
        <end position="413"/>
    </location>
</feature>